<evidence type="ECO:0008006" key="6">
    <source>
        <dbReference type="Google" id="ProtNLM"/>
    </source>
</evidence>
<dbReference type="PANTHER" id="PTHR43024:SF1">
    <property type="entry name" value="UDP-N-ACETYLMURAMOYL-TRIPEPTIDE--D-ALANYL-D-ALANINE LIGASE"/>
    <property type="match status" value="1"/>
</dbReference>
<dbReference type="AlphaFoldDB" id="A0A657ITE0"/>
<dbReference type="EMBL" id="LWGZ01001027">
    <property type="protein sequence ID" value="OAX53809.1"/>
    <property type="molecule type" value="Genomic_DNA"/>
</dbReference>
<evidence type="ECO:0000313" key="4">
    <source>
        <dbReference type="EMBL" id="OAX53809.1"/>
    </source>
</evidence>
<dbReference type="GO" id="GO:0005524">
    <property type="term" value="F:ATP binding"/>
    <property type="evidence" value="ECO:0007669"/>
    <property type="project" value="UniProtKB-KW"/>
</dbReference>
<reference evidence="4 5" key="1">
    <citation type="submission" date="2016-04" db="EMBL/GenBank/DDBJ databases">
        <title>Identification of putative biosynthetic pathways for the production of bioactive secondary metabolites by the marine actinomycete Kocuria kristinae RUTW2-3.</title>
        <authorList>
            <person name="Waterworth S.C."/>
            <person name="Walmsley T.A."/>
            <person name="Matongo T."/>
            <person name="Davies-Coleman M.T."/>
            <person name="Dorrington R.A."/>
        </authorList>
    </citation>
    <scope>NUCLEOTIDE SEQUENCE [LARGE SCALE GENOMIC DNA]</scope>
    <source>
        <strain evidence="4 5">RUTW4-5</strain>
    </source>
</reference>
<dbReference type="PANTHER" id="PTHR43024">
    <property type="entry name" value="UDP-N-ACETYLMURAMOYL-TRIPEPTIDE--D-ALANYL-D-ALANINE LIGASE"/>
    <property type="match status" value="1"/>
</dbReference>
<gene>
    <name evidence="4" type="ORF">A5N15_11450</name>
</gene>
<proteinExistence type="predicted"/>
<comment type="caution">
    <text evidence="4">The sequence shown here is derived from an EMBL/GenBank/DDBJ whole genome shotgun (WGS) entry which is preliminary data.</text>
</comment>
<organism evidence="4 5">
    <name type="scientific">Rothia kristinae</name>
    <dbReference type="NCBI Taxonomy" id="37923"/>
    <lineage>
        <taxon>Bacteria</taxon>
        <taxon>Bacillati</taxon>
        <taxon>Actinomycetota</taxon>
        <taxon>Actinomycetes</taxon>
        <taxon>Micrococcales</taxon>
        <taxon>Micrococcaceae</taxon>
        <taxon>Rothia</taxon>
    </lineage>
</organism>
<evidence type="ECO:0000256" key="3">
    <source>
        <dbReference type="ARBA" id="ARBA00022840"/>
    </source>
</evidence>
<sequence length="88" mass="8951">MLALAERETRDEEGRTHPAILVPDVVLAMGALAHAIVVRLRATGPLRVIGITGSAGKTTTKDLLAGILSTLGPTVAPTAPTTGRSGCP</sequence>
<dbReference type="GO" id="GO:0016874">
    <property type="term" value="F:ligase activity"/>
    <property type="evidence" value="ECO:0007669"/>
    <property type="project" value="UniProtKB-KW"/>
</dbReference>
<evidence type="ECO:0000313" key="5">
    <source>
        <dbReference type="Proteomes" id="UP000092021"/>
    </source>
</evidence>
<dbReference type="InterPro" id="IPR051046">
    <property type="entry name" value="MurCDEF_CellWall_CoF430Synth"/>
</dbReference>
<keyword evidence="3" id="KW-0067">ATP-binding</keyword>
<dbReference type="Gene3D" id="3.40.1190.10">
    <property type="entry name" value="Mur-like, catalytic domain"/>
    <property type="match status" value="1"/>
</dbReference>
<protein>
    <recommendedName>
        <fullName evidence="6">UDP-N-acetylmuramoyl-tripeptide--D-alanyl-D-alanine ligase</fullName>
    </recommendedName>
</protein>
<evidence type="ECO:0000256" key="2">
    <source>
        <dbReference type="ARBA" id="ARBA00022741"/>
    </source>
</evidence>
<evidence type="ECO:0000256" key="1">
    <source>
        <dbReference type="ARBA" id="ARBA00022598"/>
    </source>
</evidence>
<accession>A0A657ITE0</accession>
<dbReference type="SUPFAM" id="SSF53623">
    <property type="entry name" value="MurD-like peptide ligases, catalytic domain"/>
    <property type="match status" value="1"/>
</dbReference>
<name>A0A657ITE0_9MICC</name>
<dbReference type="InterPro" id="IPR036565">
    <property type="entry name" value="Mur-like_cat_sf"/>
</dbReference>
<keyword evidence="2" id="KW-0547">Nucleotide-binding</keyword>
<dbReference type="Proteomes" id="UP000092021">
    <property type="component" value="Unassembled WGS sequence"/>
</dbReference>
<keyword evidence="1" id="KW-0436">Ligase</keyword>